<sequence>MEKLVRLYGEHARMEESVFLPLADEILARNANHMAALDIALHLRHAAPPRSSYI</sequence>
<evidence type="ECO:0000313" key="2">
    <source>
        <dbReference type="Proteomes" id="UP000552954"/>
    </source>
</evidence>
<dbReference type="AlphaFoldDB" id="A0A849KCM6"/>
<comment type="caution">
    <text evidence="1">The sequence shown here is derived from an EMBL/GenBank/DDBJ whole genome shotgun (WGS) entry which is preliminary data.</text>
</comment>
<dbReference type="Proteomes" id="UP000552954">
    <property type="component" value="Unassembled WGS sequence"/>
</dbReference>
<proteinExistence type="predicted"/>
<organism evidence="1 2">
    <name type="scientific">Ramlibacter montanisoli</name>
    <dbReference type="NCBI Taxonomy" id="2732512"/>
    <lineage>
        <taxon>Bacteria</taxon>
        <taxon>Pseudomonadati</taxon>
        <taxon>Pseudomonadota</taxon>
        <taxon>Betaproteobacteria</taxon>
        <taxon>Burkholderiales</taxon>
        <taxon>Comamonadaceae</taxon>
        <taxon>Ramlibacter</taxon>
    </lineage>
</organism>
<dbReference type="RefSeq" id="WP_171562697.1">
    <property type="nucleotide sequence ID" value="NZ_JABFCS010000001.1"/>
</dbReference>
<reference evidence="1 2" key="2">
    <citation type="submission" date="2020-06" db="EMBL/GenBank/DDBJ databases">
        <title>Ramlibacter rhizophilus sp. nov., isolated from rhizosphere soil of national flower Mugunghwa from South Korea.</title>
        <authorList>
            <person name="Zheng-Fei Y."/>
            <person name="Huan T."/>
        </authorList>
    </citation>
    <scope>NUCLEOTIDE SEQUENCE [LARGE SCALE GENOMIC DNA]</scope>
    <source>
        <strain evidence="1 2">B156</strain>
    </source>
</reference>
<gene>
    <name evidence="1" type="ORF">HK415_21205</name>
</gene>
<name>A0A849KCM6_9BURK</name>
<protein>
    <recommendedName>
        <fullName evidence="3">Hemerythrin-like domain-containing protein</fullName>
    </recommendedName>
</protein>
<reference evidence="1 2" key="1">
    <citation type="submission" date="2020-05" db="EMBL/GenBank/DDBJ databases">
        <authorList>
            <person name="Khan S.A."/>
            <person name="Jeon C.O."/>
            <person name="Chun B.H."/>
        </authorList>
    </citation>
    <scope>NUCLEOTIDE SEQUENCE [LARGE SCALE GENOMIC DNA]</scope>
    <source>
        <strain evidence="1 2">B156</strain>
    </source>
</reference>
<dbReference type="EMBL" id="JABFCS010000001">
    <property type="protein sequence ID" value="NNU45140.1"/>
    <property type="molecule type" value="Genomic_DNA"/>
</dbReference>
<evidence type="ECO:0000313" key="1">
    <source>
        <dbReference type="EMBL" id="NNU45140.1"/>
    </source>
</evidence>
<accession>A0A849KCM6</accession>
<evidence type="ECO:0008006" key="3">
    <source>
        <dbReference type="Google" id="ProtNLM"/>
    </source>
</evidence>
<keyword evidence="2" id="KW-1185">Reference proteome</keyword>